<keyword evidence="4" id="KW-0732">Signal</keyword>
<name>A0ABS9EFJ6_9FLAO</name>
<dbReference type="EC" id="3.2.1.51" evidence="3"/>
<dbReference type="SMART" id="SM00812">
    <property type="entry name" value="Alpha_L_fucos"/>
    <property type="match status" value="1"/>
</dbReference>
<feature type="domain" description="Alpha-L-fucosidase C-terminal" evidence="8">
    <location>
        <begin position="390"/>
        <end position="469"/>
    </location>
</feature>
<evidence type="ECO:0000256" key="5">
    <source>
        <dbReference type="ARBA" id="ARBA00022801"/>
    </source>
</evidence>
<dbReference type="InterPro" id="IPR016286">
    <property type="entry name" value="FUC_metazoa-typ"/>
</dbReference>
<dbReference type="PIRSF" id="PIRSF001092">
    <property type="entry name" value="Alpha-L-fucosidase"/>
    <property type="match status" value="1"/>
</dbReference>
<dbReference type="InterPro" id="IPR000933">
    <property type="entry name" value="Glyco_hydro_29"/>
</dbReference>
<keyword evidence="5" id="KW-0378">Hydrolase</keyword>
<evidence type="ECO:0000256" key="1">
    <source>
        <dbReference type="ARBA" id="ARBA00004071"/>
    </source>
</evidence>
<evidence type="ECO:0000256" key="4">
    <source>
        <dbReference type="ARBA" id="ARBA00022729"/>
    </source>
</evidence>
<dbReference type="InterPro" id="IPR031919">
    <property type="entry name" value="Fucosidase_C"/>
</dbReference>
<feature type="domain" description="Glycoside hydrolase family 29 N-terminal" evidence="7">
    <location>
        <begin position="3"/>
        <end position="358"/>
    </location>
</feature>
<evidence type="ECO:0000313" key="9">
    <source>
        <dbReference type="EMBL" id="MCF4100231.1"/>
    </source>
</evidence>
<dbReference type="PANTHER" id="PTHR10030:SF37">
    <property type="entry name" value="ALPHA-L-FUCOSIDASE-RELATED"/>
    <property type="match status" value="1"/>
</dbReference>
<accession>A0ABS9EFJ6</accession>
<dbReference type="InterPro" id="IPR057739">
    <property type="entry name" value="Glyco_hydro_29_N"/>
</dbReference>
<evidence type="ECO:0000256" key="2">
    <source>
        <dbReference type="ARBA" id="ARBA00007951"/>
    </source>
</evidence>
<proteinExistence type="inferred from homology"/>
<keyword evidence="6" id="KW-0326">Glycosidase</keyword>
<evidence type="ECO:0000259" key="8">
    <source>
        <dbReference type="Pfam" id="PF16757"/>
    </source>
</evidence>
<dbReference type="Pfam" id="PF16757">
    <property type="entry name" value="Fucosidase_C"/>
    <property type="match status" value="1"/>
</dbReference>
<comment type="function">
    <text evidence="1">Alpha-L-fucosidase is responsible for hydrolyzing the alpha-1,6-linked fucose joined to the reducing-end N-acetylglucosamine of the carbohydrate moieties of glycoproteins.</text>
</comment>
<dbReference type="EMBL" id="JAKGTH010000006">
    <property type="protein sequence ID" value="MCF4100231.1"/>
    <property type="molecule type" value="Genomic_DNA"/>
</dbReference>
<keyword evidence="10" id="KW-1185">Reference proteome</keyword>
<dbReference type="RefSeq" id="WP_236132381.1">
    <property type="nucleotide sequence ID" value="NZ_JAKGTH010000006.1"/>
</dbReference>
<dbReference type="Proteomes" id="UP001179363">
    <property type="component" value="Unassembled WGS sequence"/>
</dbReference>
<dbReference type="PANTHER" id="PTHR10030">
    <property type="entry name" value="ALPHA-L-FUCOSIDASE"/>
    <property type="match status" value="1"/>
</dbReference>
<evidence type="ECO:0000256" key="3">
    <source>
        <dbReference type="ARBA" id="ARBA00012662"/>
    </source>
</evidence>
<dbReference type="InterPro" id="IPR017853">
    <property type="entry name" value="GH"/>
</dbReference>
<dbReference type="InterPro" id="IPR013780">
    <property type="entry name" value="Glyco_hydro_b"/>
</dbReference>
<dbReference type="Pfam" id="PF01120">
    <property type="entry name" value="Alpha_L_fucos"/>
    <property type="match status" value="1"/>
</dbReference>
<organism evidence="9 10">
    <name type="scientific">Gillisia lutea</name>
    <dbReference type="NCBI Taxonomy" id="2909668"/>
    <lineage>
        <taxon>Bacteria</taxon>
        <taxon>Pseudomonadati</taxon>
        <taxon>Bacteroidota</taxon>
        <taxon>Flavobacteriia</taxon>
        <taxon>Flavobacteriales</taxon>
        <taxon>Flavobacteriaceae</taxon>
        <taxon>Gillisia</taxon>
    </lineage>
</organism>
<reference evidence="9" key="1">
    <citation type="submission" date="2022-01" db="EMBL/GenBank/DDBJ databases">
        <title>Gillisia lutea sp. nov., isolated from marine plastic residues from the Malvarosa beach (Valencia, Spain).</title>
        <authorList>
            <person name="Vidal-Verdu A."/>
            <person name="Molina-Menor E."/>
            <person name="Satari L."/>
            <person name="Pascual J."/>
            <person name="Pereto J."/>
            <person name="Porcar M."/>
        </authorList>
    </citation>
    <scope>NUCLEOTIDE SEQUENCE</scope>
    <source>
        <strain evidence="9">M10.2A</strain>
    </source>
</reference>
<dbReference type="Gene3D" id="3.20.20.80">
    <property type="entry name" value="Glycosidases"/>
    <property type="match status" value="1"/>
</dbReference>
<dbReference type="PRINTS" id="PR00741">
    <property type="entry name" value="GLHYDRLASE29"/>
</dbReference>
<comment type="similarity">
    <text evidence="2">Belongs to the glycosyl hydrolase 29 family.</text>
</comment>
<protein>
    <recommendedName>
        <fullName evidence="3">alpha-L-fucosidase</fullName>
        <ecNumber evidence="3">3.2.1.51</ecNumber>
    </recommendedName>
</protein>
<comment type="caution">
    <text evidence="9">The sequence shown here is derived from an EMBL/GenBank/DDBJ whole genome shotgun (WGS) entry which is preliminary data.</text>
</comment>
<gene>
    <name evidence="9" type="ORF">L1I30_00995</name>
</gene>
<sequence length="476" mass="54789">MERNPRYVANWDSLAAYNEAPKWFQEGKFGIYAHWGVLSVPEYANDWYPRNMHILGSDENKYQIETYGPLSEFGYHDFVPAFKAEEFDAGAWADLFKKAGAKFAGVVAIHHDGWSNWDSEINPWNSMDMGPKRDVLGELEKAIHGKGMKFITSFHKARNLQVFQKDSTKWLDDTSYFPYHPEMATSSEDSLLRIMYGNIPKEQFYKNWLGELKEVVDNYHPDLIYFDSKLDKIPDEYKREFTAYYINESLARDKKVVITHKEGELPKSVSLEDFEKGRANEIKKEYWLTDETVTLGSWSYVKDLSYKTANDIVDVLVDIVSKNGALMLNVSPKSNGLIPQEQQDILIEIGEWLEINGEAIYGTSPWIVFGEGPTKQEKGGMFLDWIKYTAKDVRYTTKKNTIYATIMGRPGTNMPIVLESFSKKKIADRPEINSIRVLGLDEDISFELLEDGLHLNIPKSEIDDKAFVYKIELKSS</sequence>
<evidence type="ECO:0000256" key="6">
    <source>
        <dbReference type="ARBA" id="ARBA00023295"/>
    </source>
</evidence>
<evidence type="ECO:0000313" key="10">
    <source>
        <dbReference type="Proteomes" id="UP001179363"/>
    </source>
</evidence>
<dbReference type="SUPFAM" id="SSF51445">
    <property type="entry name" value="(Trans)glycosidases"/>
    <property type="match status" value="1"/>
</dbReference>
<dbReference type="Gene3D" id="2.60.40.1180">
    <property type="entry name" value="Golgi alpha-mannosidase II"/>
    <property type="match status" value="1"/>
</dbReference>
<evidence type="ECO:0000259" key="7">
    <source>
        <dbReference type="Pfam" id="PF01120"/>
    </source>
</evidence>